<organism evidence="2 3">
    <name type="scientific">Rhizophagus irregularis</name>
    <dbReference type="NCBI Taxonomy" id="588596"/>
    <lineage>
        <taxon>Eukaryota</taxon>
        <taxon>Fungi</taxon>
        <taxon>Fungi incertae sedis</taxon>
        <taxon>Mucoromycota</taxon>
        <taxon>Glomeromycotina</taxon>
        <taxon>Glomeromycetes</taxon>
        <taxon>Glomerales</taxon>
        <taxon>Glomeraceae</taxon>
        <taxon>Rhizophagus</taxon>
    </lineage>
</organism>
<feature type="region of interest" description="Disordered" evidence="1">
    <location>
        <begin position="250"/>
        <end position="270"/>
    </location>
</feature>
<dbReference type="OrthoDB" id="2343168at2759"/>
<dbReference type="EMBL" id="CAGKOT010000043">
    <property type="protein sequence ID" value="CAB5381072.1"/>
    <property type="molecule type" value="Genomic_DNA"/>
</dbReference>
<proteinExistence type="predicted"/>
<evidence type="ECO:0000313" key="3">
    <source>
        <dbReference type="Proteomes" id="UP000684084"/>
    </source>
</evidence>
<reference evidence="2" key="1">
    <citation type="submission" date="2020-05" db="EMBL/GenBank/DDBJ databases">
        <authorList>
            <person name="Rincon C."/>
            <person name="Sanders R I."/>
            <person name="Robbins C."/>
            <person name="Chaturvedi A."/>
        </authorList>
    </citation>
    <scope>NUCLEOTIDE SEQUENCE</scope>
    <source>
        <strain evidence="2">CHB12</strain>
    </source>
</reference>
<evidence type="ECO:0008006" key="4">
    <source>
        <dbReference type="Google" id="ProtNLM"/>
    </source>
</evidence>
<accession>A0A916EEB8</accession>
<dbReference type="AlphaFoldDB" id="A0A916EEB8"/>
<gene>
    <name evidence="2" type="ORF">CHRIB12_LOCUS17400</name>
</gene>
<dbReference type="VEuPathDB" id="FungiDB:RhiirFUN_013379"/>
<protein>
    <recommendedName>
        <fullName evidence="4">MULE transposase domain-containing protein</fullName>
    </recommendedName>
</protein>
<dbReference type="Proteomes" id="UP000684084">
    <property type="component" value="Unassembled WGS sequence"/>
</dbReference>
<evidence type="ECO:0000256" key="1">
    <source>
        <dbReference type="SAM" id="MobiDB-lite"/>
    </source>
</evidence>
<name>A0A916EEB8_9GLOM</name>
<comment type="caution">
    <text evidence="2">The sequence shown here is derived from an EMBL/GenBank/DDBJ whole genome shotgun (WGS) entry which is preliminary data.</text>
</comment>
<sequence>MSLKEIQYVLDKESEYARVEEYKDQIPIVGLATIPKAYFKSIKKVVSEFLMPAMVFLVCKQMQECFYYDSFKMNVAIIDSIIQEQINTDYNEGMREENYEVVKVHLTDIISKIGLDQILEIWQLVISCGTKTHYVILLVDGSHHSKWHIGLIASCWYNDDIIDGNNDIWQQSPITLCINSNQEQNNDQYSVYKFDYIKQIRGAEFYNQNLREINCICHGFISDKQAILESGQNMEEINFNIKNPIITTRKGRPAGRAKSCVEIQDQHTRK</sequence>
<evidence type="ECO:0000313" key="2">
    <source>
        <dbReference type="EMBL" id="CAB5381072.1"/>
    </source>
</evidence>